<dbReference type="EMBL" id="MN741012">
    <property type="protein sequence ID" value="QHU22589.1"/>
    <property type="molecule type" value="Genomic_DNA"/>
</dbReference>
<feature type="transmembrane region" description="Helical" evidence="1">
    <location>
        <begin position="12"/>
        <end position="35"/>
    </location>
</feature>
<evidence type="ECO:0000313" key="2">
    <source>
        <dbReference type="EMBL" id="QHU22589.1"/>
    </source>
</evidence>
<keyword evidence="1" id="KW-1133">Transmembrane helix</keyword>
<evidence type="ECO:0000256" key="1">
    <source>
        <dbReference type="SAM" id="Phobius"/>
    </source>
</evidence>
<sequence length="204" mass="23813">MAKQVSKCPPGTFCIETYTLLFSITLIGILLYLVYQHCNVSQMSDNSSLLLSSPSSFVHHHNNLAPHVHHEKPRSSYDLLRPIMDPRISYNQTPNDTLMNPYSPPLQYNQPHNYRQVGYLKNENHSTKMFPIFAKPIHARRDKWYYYTIYDNIKLPIYSNGRKCSSEHGCDSLMNGDQIFLENMNEPYVVYLYDNHTLTYDPTI</sequence>
<keyword evidence="1" id="KW-0812">Transmembrane</keyword>
<dbReference type="InterPro" id="IPR043929">
    <property type="entry name" value="DUF5755"/>
</dbReference>
<name>A0A6C0KYB4_9ZZZZ</name>
<organism evidence="2">
    <name type="scientific">viral metagenome</name>
    <dbReference type="NCBI Taxonomy" id="1070528"/>
    <lineage>
        <taxon>unclassified sequences</taxon>
        <taxon>metagenomes</taxon>
        <taxon>organismal metagenomes</taxon>
    </lineage>
</organism>
<dbReference type="AlphaFoldDB" id="A0A6C0KYB4"/>
<dbReference type="Pfam" id="PF19059">
    <property type="entry name" value="DUF5755"/>
    <property type="match status" value="1"/>
</dbReference>
<accession>A0A6C0KYB4</accession>
<reference evidence="2" key="1">
    <citation type="journal article" date="2020" name="Nature">
        <title>Giant virus diversity and host interactions through global metagenomics.</title>
        <authorList>
            <person name="Schulz F."/>
            <person name="Roux S."/>
            <person name="Paez-Espino D."/>
            <person name="Jungbluth S."/>
            <person name="Walsh D.A."/>
            <person name="Denef V.J."/>
            <person name="McMahon K.D."/>
            <person name="Konstantinidis K.T."/>
            <person name="Eloe-Fadrosh E.A."/>
            <person name="Kyrpides N.C."/>
            <person name="Woyke T."/>
        </authorList>
    </citation>
    <scope>NUCLEOTIDE SEQUENCE</scope>
    <source>
        <strain evidence="2">GVMAG-S-ERX555907-102</strain>
    </source>
</reference>
<protein>
    <submittedName>
        <fullName evidence="2">Uncharacterized protein</fullName>
    </submittedName>
</protein>
<proteinExistence type="predicted"/>
<keyword evidence="1" id="KW-0472">Membrane</keyword>